<dbReference type="AlphaFoldDB" id="A0A849P6N3"/>
<dbReference type="InterPro" id="IPR045179">
    <property type="entry name" value="YgfZ/GcvT"/>
</dbReference>
<dbReference type="GO" id="GO:0016226">
    <property type="term" value="P:iron-sulfur cluster assembly"/>
    <property type="evidence" value="ECO:0007669"/>
    <property type="project" value="TreeGrafter"/>
</dbReference>
<dbReference type="SUPFAM" id="SSF103025">
    <property type="entry name" value="Folate-binding domain"/>
    <property type="match status" value="1"/>
</dbReference>
<evidence type="ECO:0000313" key="2">
    <source>
        <dbReference type="Proteomes" id="UP000537862"/>
    </source>
</evidence>
<dbReference type="Gene3D" id="3.30.70.1400">
    <property type="entry name" value="Aminomethyltransferase beta-barrel domains"/>
    <property type="match status" value="1"/>
</dbReference>
<evidence type="ECO:0000313" key="1">
    <source>
        <dbReference type="EMBL" id="NOL51442.1"/>
    </source>
</evidence>
<dbReference type="PANTHER" id="PTHR22602">
    <property type="entry name" value="TRANSFERASE CAF17, MITOCHONDRIAL-RELATED"/>
    <property type="match status" value="1"/>
</dbReference>
<dbReference type="RefSeq" id="WP_171680118.1">
    <property type="nucleotide sequence ID" value="NZ_JABGBN010000002.1"/>
</dbReference>
<comment type="caution">
    <text evidence="1">The sequence shown here is derived from an EMBL/GenBank/DDBJ whole genome shotgun (WGS) entry which is preliminary data.</text>
</comment>
<dbReference type="Proteomes" id="UP000537862">
    <property type="component" value="Unassembled WGS sequence"/>
</dbReference>
<dbReference type="PANTHER" id="PTHR22602:SF0">
    <property type="entry name" value="TRANSFERASE CAF17, MITOCHONDRIAL-RELATED"/>
    <property type="match status" value="1"/>
</dbReference>
<name>A0A849P6N3_9BURK</name>
<protein>
    <submittedName>
        <fullName evidence="1">Folate-binding protein YgfZ</fullName>
    </submittedName>
</protein>
<dbReference type="NCBIfam" id="TIGR03317">
    <property type="entry name" value="ygfZ_signature"/>
    <property type="match status" value="1"/>
</dbReference>
<sequence>MSIHYAPLSEFAVLKIENEDSANFLQGQLSQDINAVQGDKALLASYSNPKGRVFATLLLWQDTHIKTTYYALVTADNAAFLQKRLSMFILRSKVKITQLNPSIMGIWSADTQALQAHFEDFTPLWQTTTTTDNKPQFIVAAVDNQYLIHCPSADNMTRVLSINLAENTIVTDSFRLSDSKVWQQQDILAAIPWIGERTREVFVAQSINQDAIGAINFKKGCYPGQEVIARSHYLGNLKRRTLIAILDYAVEDIQNLLASDVLEGDNPIGQVVNAVSLNNKTYLLIEVQLRSVEDGANIYLANVPDIALQTQNVPYSLDKPE</sequence>
<dbReference type="InterPro" id="IPR017703">
    <property type="entry name" value="YgfZ/GCV_T_CS"/>
</dbReference>
<accession>A0A849P6N3</accession>
<gene>
    <name evidence="1" type="ORF">HKX39_04520</name>
</gene>
<reference evidence="1 2" key="1">
    <citation type="submission" date="2020-05" db="EMBL/GenBank/DDBJ databases">
        <authorList>
            <person name="Niu N."/>
        </authorList>
    </citation>
    <scope>NUCLEOTIDE SEQUENCE [LARGE SCALE GENOMIC DNA]</scope>
    <source>
        <strain evidence="1 2">3340-03</strain>
    </source>
</reference>
<dbReference type="Gene3D" id="3.30.70.1630">
    <property type="match status" value="1"/>
</dbReference>
<dbReference type="Gene3D" id="2.40.30.160">
    <property type="match status" value="1"/>
</dbReference>
<proteinExistence type="predicted"/>
<organism evidence="1 2">
    <name type="scientific">Pelistega suis</name>
    <dbReference type="NCBI Taxonomy" id="1631957"/>
    <lineage>
        <taxon>Bacteria</taxon>
        <taxon>Pseudomonadati</taxon>
        <taxon>Pseudomonadota</taxon>
        <taxon>Betaproteobacteria</taxon>
        <taxon>Burkholderiales</taxon>
        <taxon>Alcaligenaceae</taxon>
        <taxon>Pelistega</taxon>
    </lineage>
</organism>
<dbReference type="EMBL" id="JABGBN010000002">
    <property type="protein sequence ID" value="NOL51442.1"/>
    <property type="molecule type" value="Genomic_DNA"/>
</dbReference>
<keyword evidence="2" id="KW-1185">Reference proteome</keyword>